<dbReference type="RefSeq" id="WP_140595066.1">
    <property type="nucleotide sequence ID" value="NZ_VFWZ01000005.1"/>
</dbReference>
<dbReference type="GO" id="GO:0006400">
    <property type="term" value="P:tRNA modification"/>
    <property type="evidence" value="ECO:0007669"/>
    <property type="project" value="InterPro"/>
</dbReference>
<dbReference type="Pfam" id="PF00919">
    <property type="entry name" value="UPF0004"/>
    <property type="match status" value="1"/>
</dbReference>
<dbReference type="Gene3D" id="3.40.50.12160">
    <property type="entry name" value="Methylthiotransferase, N-terminal domain"/>
    <property type="match status" value="1"/>
</dbReference>
<evidence type="ECO:0000259" key="10">
    <source>
        <dbReference type="PROSITE" id="PS51449"/>
    </source>
</evidence>
<organism evidence="12 13">
    <name type="scientific">Aquimarina algicola</name>
    <dbReference type="NCBI Taxonomy" id="2589995"/>
    <lineage>
        <taxon>Bacteria</taxon>
        <taxon>Pseudomonadati</taxon>
        <taxon>Bacteroidota</taxon>
        <taxon>Flavobacteriia</taxon>
        <taxon>Flavobacteriales</taxon>
        <taxon>Flavobacteriaceae</taxon>
        <taxon>Aquimarina</taxon>
    </lineage>
</organism>
<dbReference type="InterPro" id="IPR002792">
    <property type="entry name" value="TRAM_dom"/>
</dbReference>
<dbReference type="SUPFAM" id="SSF102114">
    <property type="entry name" value="Radical SAM enzymes"/>
    <property type="match status" value="1"/>
</dbReference>
<evidence type="ECO:0000259" key="11">
    <source>
        <dbReference type="PROSITE" id="PS51918"/>
    </source>
</evidence>
<keyword evidence="6 8" id="KW-0408">Iron</keyword>
<dbReference type="Gene3D" id="2.40.50.140">
    <property type="entry name" value="Nucleic acid-binding proteins"/>
    <property type="match status" value="1"/>
</dbReference>
<dbReference type="NCBIfam" id="TIGR00089">
    <property type="entry name" value="MiaB/RimO family radical SAM methylthiotransferase"/>
    <property type="match status" value="1"/>
</dbReference>
<sequence length="435" mass="49776">MRTKTLKKNKINVVTLGCSKNVYDSEVLMGQLRANNKEVVHEEEGNIVVINTCGFIANAKEESVNTILEYVQKKEEGAVDKVFVTGCLSERYKPDLQEEIPDVDQYFGTTELPGLLKALGADYKHELIGERLTTTPKNYAYLKIAEGCDRPCSFCAIPLMRGKHKSTPIEELVIEAEKLAASGVKELILIAQDLTYYGLDLYKERRLADLLKALVKVDGIEWIRLHYAFPTGFPMDVLEVMKEEPKICNYIDIPLQHISDAVLKSMRRGTTKAKTTKLLKEFRNAVPEMAIRTTLIVGYPGETQEDFETLRDWVKEMRFERLGCFTYSHEENTHAFNLEDDVPEEVKVERANEIMEIQSQISWELNQQKIGKEFKVVIDRKEGNYFIGRTEFDSPDVDNEVLIDASKHYLKTGDFTRVKIYEAEDFDLYGEPVLA</sequence>
<dbReference type="InterPro" id="IPR012340">
    <property type="entry name" value="NA-bd_OB-fold"/>
</dbReference>
<keyword evidence="13" id="KW-1185">Reference proteome</keyword>
<keyword evidence="4 8" id="KW-0949">S-adenosyl-L-methionine</keyword>
<dbReference type="SFLD" id="SFLDF00274">
    <property type="entry name" value="ribosomal_protein_S12_methylth"/>
    <property type="match status" value="1"/>
</dbReference>
<dbReference type="InterPro" id="IPR023404">
    <property type="entry name" value="rSAM_horseshoe"/>
</dbReference>
<dbReference type="PANTHER" id="PTHR43837:SF1">
    <property type="entry name" value="RIBOSOMAL PROTEIN US12 METHYLTHIOTRANSFERASE RIMO"/>
    <property type="match status" value="1"/>
</dbReference>
<dbReference type="InterPro" id="IPR038135">
    <property type="entry name" value="Methylthiotransferase_N_sf"/>
</dbReference>
<dbReference type="FunFam" id="3.80.30.20:FF:000001">
    <property type="entry name" value="tRNA-2-methylthio-N(6)-dimethylallyladenosine synthase 2"/>
    <property type="match status" value="1"/>
</dbReference>
<evidence type="ECO:0000313" key="13">
    <source>
        <dbReference type="Proteomes" id="UP000315540"/>
    </source>
</evidence>
<keyword evidence="1 8" id="KW-0004">4Fe-4S</keyword>
<dbReference type="SFLD" id="SFLDG01061">
    <property type="entry name" value="methylthiotransferase"/>
    <property type="match status" value="1"/>
</dbReference>
<dbReference type="SFLD" id="SFLDS00029">
    <property type="entry name" value="Radical_SAM"/>
    <property type="match status" value="1"/>
</dbReference>
<dbReference type="PANTHER" id="PTHR43837">
    <property type="entry name" value="RIBOSOMAL PROTEIN S12 METHYLTHIOTRANSFERASE RIMO"/>
    <property type="match status" value="1"/>
</dbReference>
<proteinExistence type="inferred from homology"/>
<evidence type="ECO:0000256" key="4">
    <source>
        <dbReference type="ARBA" id="ARBA00022691"/>
    </source>
</evidence>
<keyword evidence="5 8" id="KW-0479">Metal-binding</keyword>
<keyword evidence="7 8" id="KW-0411">Iron-sulfur</keyword>
<feature type="binding site" evidence="8">
    <location>
        <position position="152"/>
    </location>
    <ligand>
        <name>[4Fe-4S] cluster</name>
        <dbReference type="ChEBI" id="CHEBI:49883"/>
        <label>2</label>
        <note>4Fe-4S-S-AdoMet</note>
    </ligand>
</feature>
<keyword evidence="12" id="KW-0687">Ribonucleoprotein</keyword>
<dbReference type="InterPro" id="IPR007197">
    <property type="entry name" value="rSAM"/>
</dbReference>
<feature type="domain" description="Radical SAM core" evidence="11">
    <location>
        <begin position="134"/>
        <end position="365"/>
    </location>
</feature>
<dbReference type="GO" id="GO:0046872">
    <property type="term" value="F:metal ion binding"/>
    <property type="evidence" value="ECO:0007669"/>
    <property type="project" value="UniProtKB-KW"/>
</dbReference>
<comment type="catalytic activity">
    <reaction evidence="8">
        <text>L-aspartate(89)-[ribosomal protein uS12]-hydrogen + (sulfur carrier)-SH + AH2 + 2 S-adenosyl-L-methionine = 3-methylsulfanyl-L-aspartate(89)-[ribosomal protein uS12]-hydrogen + (sulfur carrier)-H + 5'-deoxyadenosine + L-methionine + A + S-adenosyl-L-homocysteine + 2 H(+)</text>
        <dbReference type="Rhea" id="RHEA:37087"/>
        <dbReference type="Rhea" id="RHEA-COMP:10460"/>
        <dbReference type="Rhea" id="RHEA-COMP:10461"/>
        <dbReference type="Rhea" id="RHEA-COMP:14737"/>
        <dbReference type="Rhea" id="RHEA-COMP:14739"/>
        <dbReference type="ChEBI" id="CHEBI:13193"/>
        <dbReference type="ChEBI" id="CHEBI:15378"/>
        <dbReference type="ChEBI" id="CHEBI:17319"/>
        <dbReference type="ChEBI" id="CHEBI:17499"/>
        <dbReference type="ChEBI" id="CHEBI:29917"/>
        <dbReference type="ChEBI" id="CHEBI:29961"/>
        <dbReference type="ChEBI" id="CHEBI:57844"/>
        <dbReference type="ChEBI" id="CHEBI:57856"/>
        <dbReference type="ChEBI" id="CHEBI:59789"/>
        <dbReference type="ChEBI" id="CHEBI:64428"/>
        <dbReference type="ChEBI" id="CHEBI:73599"/>
        <dbReference type="EC" id="2.8.4.4"/>
    </reaction>
</comment>
<dbReference type="InterPro" id="IPR020612">
    <property type="entry name" value="Methylthiotransferase_CS"/>
</dbReference>
<dbReference type="Gene3D" id="3.80.30.20">
    <property type="entry name" value="tm_1862 like domain"/>
    <property type="match status" value="1"/>
</dbReference>
<feature type="binding site" evidence="8">
    <location>
        <position position="53"/>
    </location>
    <ligand>
        <name>[4Fe-4S] cluster</name>
        <dbReference type="ChEBI" id="CHEBI:49883"/>
        <label>1</label>
    </ligand>
</feature>
<dbReference type="Pfam" id="PF18693">
    <property type="entry name" value="TRAM_2"/>
    <property type="match status" value="1"/>
</dbReference>
<dbReference type="HAMAP" id="MF_01865">
    <property type="entry name" value="MTTase_RimO"/>
    <property type="match status" value="1"/>
</dbReference>
<evidence type="ECO:0000256" key="6">
    <source>
        <dbReference type="ARBA" id="ARBA00023004"/>
    </source>
</evidence>
<gene>
    <name evidence="8 12" type="primary">rimO</name>
    <name evidence="12" type="ORF">FHK87_17545</name>
</gene>
<dbReference type="InterPro" id="IPR006638">
    <property type="entry name" value="Elp3/MiaA/NifB-like_rSAM"/>
</dbReference>
<dbReference type="PROSITE" id="PS51449">
    <property type="entry name" value="MTTASE_N"/>
    <property type="match status" value="1"/>
</dbReference>
<dbReference type="EC" id="2.8.4.4" evidence="8"/>
<dbReference type="InterPro" id="IPR005840">
    <property type="entry name" value="Ribosomal_uS12_MeSTrfase_RimO"/>
</dbReference>
<dbReference type="GO" id="GO:0035599">
    <property type="term" value="F:aspartic acid methylthiotransferase activity"/>
    <property type="evidence" value="ECO:0007669"/>
    <property type="project" value="TreeGrafter"/>
</dbReference>
<feature type="domain" description="MTTase N-terminal" evidence="10">
    <location>
        <begin position="9"/>
        <end position="124"/>
    </location>
</feature>
<evidence type="ECO:0000256" key="7">
    <source>
        <dbReference type="ARBA" id="ARBA00023014"/>
    </source>
</evidence>
<dbReference type="SMART" id="SM00729">
    <property type="entry name" value="Elp3"/>
    <property type="match status" value="1"/>
</dbReference>
<evidence type="ECO:0000256" key="3">
    <source>
        <dbReference type="ARBA" id="ARBA00022679"/>
    </source>
</evidence>
<name>A0A504J884_9FLAO</name>
<dbReference type="SFLD" id="SFLDG01082">
    <property type="entry name" value="B12-binding_domain_containing"/>
    <property type="match status" value="1"/>
</dbReference>
<keyword evidence="2 8" id="KW-0963">Cytoplasm</keyword>
<reference evidence="12 13" key="1">
    <citation type="submission" date="2019-06" db="EMBL/GenBank/DDBJ databases">
        <authorList>
            <person name="Meng X."/>
        </authorList>
    </citation>
    <scope>NUCLEOTIDE SEQUENCE [LARGE SCALE GENOMIC DNA]</scope>
    <source>
        <strain evidence="12 13">M625</strain>
    </source>
</reference>
<dbReference type="InterPro" id="IPR058240">
    <property type="entry name" value="rSAM_sf"/>
</dbReference>
<dbReference type="OrthoDB" id="9805215at2"/>
<comment type="similarity">
    <text evidence="8">Belongs to the methylthiotransferase family. RimO subfamily.</text>
</comment>
<accession>A0A504J884</accession>
<dbReference type="InterPro" id="IPR013848">
    <property type="entry name" value="Methylthiotransferase_N"/>
</dbReference>
<feature type="binding site" evidence="8">
    <location>
        <position position="18"/>
    </location>
    <ligand>
        <name>[4Fe-4S] cluster</name>
        <dbReference type="ChEBI" id="CHEBI:49883"/>
        <label>1</label>
    </ligand>
</feature>
<dbReference type="GO" id="GO:0005840">
    <property type="term" value="C:ribosome"/>
    <property type="evidence" value="ECO:0007669"/>
    <property type="project" value="UniProtKB-KW"/>
</dbReference>
<dbReference type="AlphaFoldDB" id="A0A504J884"/>
<evidence type="ECO:0000256" key="5">
    <source>
        <dbReference type="ARBA" id="ARBA00022723"/>
    </source>
</evidence>
<dbReference type="Pfam" id="PF04055">
    <property type="entry name" value="Radical_SAM"/>
    <property type="match status" value="1"/>
</dbReference>
<comment type="cofactor">
    <cofactor evidence="8">
        <name>[4Fe-4S] cluster</name>
        <dbReference type="ChEBI" id="CHEBI:49883"/>
    </cofactor>
    <text evidence="8">Binds 2 [4Fe-4S] clusters. One cluster is coordinated with 3 cysteines and an exchangeable S-adenosyl-L-methionine.</text>
</comment>
<comment type="function">
    <text evidence="8">Catalyzes the methylthiolation of an aspartic acid residue of ribosomal protein uS12.</text>
</comment>
<dbReference type="PROSITE" id="PS01278">
    <property type="entry name" value="MTTASE_RADICAL"/>
    <property type="match status" value="1"/>
</dbReference>
<dbReference type="CDD" id="cd01335">
    <property type="entry name" value="Radical_SAM"/>
    <property type="match status" value="1"/>
</dbReference>
<comment type="caution">
    <text evidence="12">The sequence shown here is derived from an EMBL/GenBank/DDBJ whole genome shotgun (WGS) entry which is preliminary data.</text>
</comment>
<evidence type="ECO:0000256" key="8">
    <source>
        <dbReference type="HAMAP-Rule" id="MF_01865"/>
    </source>
</evidence>
<evidence type="ECO:0000256" key="1">
    <source>
        <dbReference type="ARBA" id="ARBA00022485"/>
    </source>
</evidence>
<dbReference type="EMBL" id="VFWZ01000005">
    <property type="protein sequence ID" value="TPN84732.1"/>
    <property type="molecule type" value="Genomic_DNA"/>
</dbReference>
<feature type="binding site" evidence="8">
    <location>
        <position position="87"/>
    </location>
    <ligand>
        <name>[4Fe-4S] cluster</name>
        <dbReference type="ChEBI" id="CHEBI:49883"/>
        <label>1</label>
    </ligand>
</feature>
<evidence type="ECO:0000259" key="9">
    <source>
        <dbReference type="PROSITE" id="PS50926"/>
    </source>
</evidence>
<feature type="binding site" evidence="8">
    <location>
        <position position="155"/>
    </location>
    <ligand>
        <name>[4Fe-4S] cluster</name>
        <dbReference type="ChEBI" id="CHEBI:49883"/>
        <label>2</label>
        <note>4Fe-4S-S-AdoMet</note>
    </ligand>
</feature>
<dbReference type="InterPro" id="IPR005839">
    <property type="entry name" value="Methylthiotransferase"/>
</dbReference>
<feature type="binding site" evidence="8">
    <location>
        <position position="148"/>
    </location>
    <ligand>
        <name>[4Fe-4S] cluster</name>
        <dbReference type="ChEBI" id="CHEBI:49883"/>
        <label>2</label>
        <note>4Fe-4S-S-AdoMet</note>
    </ligand>
</feature>
<evidence type="ECO:0000256" key="2">
    <source>
        <dbReference type="ARBA" id="ARBA00022490"/>
    </source>
</evidence>
<dbReference type="NCBIfam" id="TIGR01125">
    <property type="entry name" value="30S ribosomal protein S12 methylthiotransferase RimO"/>
    <property type="match status" value="1"/>
</dbReference>
<dbReference type="GO" id="GO:0005829">
    <property type="term" value="C:cytosol"/>
    <property type="evidence" value="ECO:0007669"/>
    <property type="project" value="TreeGrafter"/>
</dbReference>
<comment type="subcellular location">
    <subcellularLocation>
        <location evidence="8">Cytoplasm</location>
    </subcellularLocation>
</comment>
<dbReference type="PROSITE" id="PS51918">
    <property type="entry name" value="RADICAL_SAM"/>
    <property type="match status" value="1"/>
</dbReference>
<feature type="domain" description="TRAM" evidence="9">
    <location>
        <begin position="367"/>
        <end position="434"/>
    </location>
</feature>
<keyword evidence="3 8" id="KW-0808">Transferase</keyword>
<keyword evidence="12" id="KW-0689">Ribosomal protein</keyword>
<dbReference type="GO" id="GO:0051539">
    <property type="term" value="F:4 iron, 4 sulfur cluster binding"/>
    <property type="evidence" value="ECO:0007669"/>
    <property type="project" value="UniProtKB-UniRule"/>
</dbReference>
<protein>
    <recommendedName>
        <fullName evidence="8">Ribosomal protein uS12 methylthiotransferase RimO</fullName>
        <shortName evidence="8">uS12 MTTase</shortName>
        <shortName evidence="8">uS12 methylthiotransferase</shortName>
        <ecNumber evidence="8">2.8.4.4</ecNumber>
    </recommendedName>
    <alternativeName>
        <fullName evidence="8">Ribosomal protein uS12 (aspartate-C(3))-methylthiotransferase</fullName>
    </alternativeName>
    <alternativeName>
        <fullName evidence="8">Ribosome maturation factor RimO</fullName>
    </alternativeName>
</protein>
<evidence type="ECO:0000313" key="12">
    <source>
        <dbReference type="EMBL" id="TPN84732.1"/>
    </source>
</evidence>
<dbReference type="GO" id="GO:0103039">
    <property type="term" value="F:protein methylthiotransferase activity"/>
    <property type="evidence" value="ECO:0007669"/>
    <property type="project" value="UniProtKB-EC"/>
</dbReference>
<dbReference type="Proteomes" id="UP000315540">
    <property type="component" value="Unassembled WGS sequence"/>
</dbReference>
<dbReference type="PROSITE" id="PS50926">
    <property type="entry name" value="TRAM"/>
    <property type="match status" value="1"/>
</dbReference>